<dbReference type="InterPro" id="IPR036515">
    <property type="entry name" value="Transposase_17_sf"/>
</dbReference>
<dbReference type="Pfam" id="PF01797">
    <property type="entry name" value="Y1_Tnp"/>
    <property type="match status" value="1"/>
</dbReference>
<dbReference type="PANTHER" id="PTHR34322">
    <property type="entry name" value="TRANSPOSASE, Y1_TNP DOMAIN-CONTAINING"/>
    <property type="match status" value="1"/>
</dbReference>
<organism evidence="2 3">
    <name type="scientific">Vibrio hangzhouensis</name>
    <dbReference type="NCBI Taxonomy" id="462991"/>
    <lineage>
        <taxon>Bacteria</taxon>
        <taxon>Pseudomonadati</taxon>
        <taxon>Pseudomonadota</taxon>
        <taxon>Gammaproteobacteria</taxon>
        <taxon>Vibrionales</taxon>
        <taxon>Vibrionaceae</taxon>
        <taxon>Vibrio</taxon>
    </lineage>
</organism>
<dbReference type="Gene3D" id="3.30.70.1290">
    <property type="entry name" value="Transposase IS200-like"/>
    <property type="match status" value="1"/>
</dbReference>
<dbReference type="PANTHER" id="PTHR34322:SF2">
    <property type="entry name" value="TRANSPOSASE IS200-LIKE DOMAIN-CONTAINING PROTEIN"/>
    <property type="match status" value="1"/>
</dbReference>
<dbReference type="InterPro" id="IPR002686">
    <property type="entry name" value="Transposase_17"/>
</dbReference>
<evidence type="ECO:0000313" key="2">
    <source>
        <dbReference type="EMBL" id="SEG66049.1"/>
    </source>
</evidence>
<name>A0A1H6BZB2_9VIBR</name>
<dbReference type="SMART" id="SM01321">
    <property type="entry name" value="Y1_Tnp"/>
    <property type="match status" value="1"/>
</dbReference>
<protein>
    <submittedName>
        <fullName evidence="2">Putative transposase</fullName>
    </submittedName>
</protein>
<dbReference type="SUPFAM" id="SSF143422">
    <property type="entry name" value="Transposase IS200-like"/>
    <property type="match status" value="1"/>
</dbReference>
<dbReference type="GO" id="GO:0003677">
    <property type="term" value="F:DNA binding"/>
    <property type="evidence" value="ECO:0007669"/>
    <property type="project" value="InterPro"/>
</dbReference>
<dbReference type="GO" id="GO:0004803">
    <property type="term" value="F:transposase activity"/>
    <property type="evidence" value="ECO:0007669"/>
    <property type="project" value="InterPro"/>
</dbReference>
<keyword evidence="3" id="KW-1185">Reference proteome</keyword>
<proteinExistence type="predicted"/>
<dbReference type="GO" id="GO:0006313">
    <property type="term" value="P:DNA transposition"/>
    <property type="evidence" value="ECO:0007669"/>
    <property type="project" value="InterPro"/>
</dbReference>
<gene>
    <name evidence="2" type="ORF">SAMN04488244_12814</name>
</gene>
<sequence>MSRKLRYAPIGIAQHVIQRGNNRQVCFCNDEDMLAYLEWLKQYADKYQVHIHAWVLMTNHVHLLCTPHSQSGVSKMMQSLGRSYVYYFNKRYKRSGTLWEGRFKSALVDSENYLFQLYKYIELNPVAAGMVNVAADYKWSSYKTNALGKASKLIKPHPNYLLLGKDLNSRLEGYRSLFGKPLSQSASHTIKTATESSLAIGSNRFLEQIEALTGQSFRIRNRGRPSSECG</sequence>
<dbReference type="EMBL" id="FNVG01000028">
    <property type="protein sequence ID" value="SEG66049.1"/>
    <property type="molecule type" value="Genomic_DNA"/>
</dbReference>
<evidence type="ECO:0000313" key="3">
    <source>
        <dbReference type="Proteomes" id="UP000236721"/>
    </source>
</evidence>
<dbReference type="OrthoDB" id="9794403at2"/>
<accession>A0A1H6BZB2</accession>
<evidence type="ECO:0000259" key="1">
    <source>
        <dbReference type="SMART" id="SM01321"/>
    </source>
</evidence>
<reference evidence="3" key="1">
    <citation type="submission" date="2016-10" db="EMBL/GenBank/DDBJ databases">
        <authorList>
            <person name="Varghese N."/>
            <person name="Submissions S."/>
        </authorList>
    </citation>
    <scope>NUCLEOTIDE SEQUENCE [LARGE SCALE GENOMIC DNA]</scope>
    <source>
        <strain evidence="3">CGMCC 1.7062</strain>
    </source>
</reference>
<dbReference type="RefSeq" id="WP_103882072.1">
    <property type="nucleotide sequence ID" value="NZ_FNVG01000028.1"/>
</dbReference>
<feature type="domain" description="Transposase IS200-like" evidence="1">
    <location>
        <begin position="9"/>
        <end position="124"/>
    </location>
</feature>
<dbReference type="AlphaFoldDB" id="A0A1H6BZB2"/>
<dbReference type="Proteomes" id="UP000236721">
    <property type="component" value="Unassembled WGS sequence"/>
</dbReference>